<evidence type="ECO:0000256" key="1">
    <source>
        <dbReference type="SAM" id="SignalP"/>
    </source>
</evidence>
<keyword evidence="1" id="KW-0732">Signal</keyword>
<dbReference type="Proteomes" id="UP000256661">
    <property type="component" value="Unassembled WGS sequence"/>
</dbReference>
<name>A0A3D9T6J6_9ACTN</name>
<comment type="caution">
    <text evidence="2">The sequence shown here is derived from an EMBL/GenBank/DDBJ whole genome shotgun (WGS) entry which is preliminary data.</text>
</comment>
<feature type="signal peptide" evidence="1">
    <location>
        <begin position="1"/>
        <end position="29"/>
    </location>
</feature>
<feature type="chain" id="PRO_5017776425" evidence="1">
    <location>
        <begin position="30"/>
        <end position="67"/>
    </location>
</feature>
<proteinExistence type="predicted"/>
<dbReference type="RefSeq" id="WP_116025955.1">
    <property type="nucleotide sequence ID" value="NZ_QTTT01000001.1"/>
</dbReference>
<protein>
    <submittedName>
        <fullName evidence="2">Uncharacterized protein</fullName>
    </submittedName>
</protein>
<organism evidence="2 3">
    <name type="scientific">Thermomonospora umbrina</name>
    <dbReference type="NCBI Taxonomy" id="111806"/>
    <lineage>
        <taxon>Bacteria</taxon>
        <taxon>Bacillati</taxon>
        <taxon>Actinomycetota</taxon>
        <taxon>Actinomycetes</taxon>
        <taxon>Streptosporangiales</taxon>
        <taxon>Thermomonosporaceae</taxon>
        <taxon>Thermomonospora</taxon>
    </lineage>
</organism>
<evidence type="ECO:0000313" key="2">
    <source>
        <dbReference type="EMBL" id="REF00846.1"/>
    </source>
</evidence>
<accession>A0A3D9T6J6</accession>
<keyword evidence="3" id="KW-1185">Reference proteome</keyword>
<dbReference type="EMBL" id="QTTT01000001">
    <property type="protein sequence ID" value="REF00846.1"/>
    <property type="molecule type" value="Genomic_DNA"/>
</dbReference>
<gene>
    <name evidence="2" type="ORF">DFJ69_6440</name>
</gene>
<reference evidence="2 3" key="1">
    <citation type="submission" date="2018-08" db="EMBL/GenBank/DDBJ databases">
        <title>Sequencing the genomes of 1000 actinobacteria strains.</title>
        <authorList>
            <person name="Klenk H.-P."/>
        </authorList>
    </citation>
    <scope>NUCLEOTIDE SEQUENCE [LARGE SCALE GENOMIC DNA]</scope>
    <source>
        <strain evidence="2 3">DSM 43927</strain>
    </source>
</reference>
<evidence type="ECO:0000313" key="3">
    <source>
        <dbReference type="Proteomes" id="UP000256661"/>
    </source>
</evidence>
<dbReference type="AlphaFoldDB" id="A0A3D9T6J6"/>
<sequence>MSPRARLRGLVLSGMAATGLLSLAAPAGAAPTKPGPLDGILPPIGDIGGIISDRRVKRDLTPVHWTR</sequence>